<evidence type="ECO:0000256" key="5">
    <source>
        <dbReference type="ARBA" id="ARBA00023026"/>
    </source>
</evidence>
<organism evidence="9 10">
    <name type="scientific">Exilibacterium tricleocarpae</name>
    <dbReference type="NCBI Taxonomy" id="2591008"/>
    <lineage>
        <taxon>Bacteria</taxon>
        <taxon>Pseudomonadati</taxon>
        <taxon>Pseudomonadota</taxon>
        <taxon>Gammaproteobacteria</taxon>
        <taxon>Cellvibrionales</taxon>
        <taxon>Cellvibrionaceae</taxon>
        <taxon>Exilibacterium</taxon>
    </lineage>
</organism>
<dbReference type="PANTHER" id="PTHR32305:SF15">
    <property type="entry name" value="PROTEIN RHSA-RELATED"/>
    <property type="match status" value="1"/>
</dbReference>
<feature type="domain" description="Fibronectin type-III" evidence="8">
    <location>
        <begin position="115"/>
        <end position="205"/>
    </location>
</feature>
<dbReference type="InterPro" id="IPR013517">
    <property type="entry name" value="FG-GAP"/>
</dbReference>
<dbReference type="Pfam" id="PF13517">
    <property type="entry name" value="FG-GAP_3"/>
    <property type="match status" value="1"/>
</dbReference>
<dbReference type="InterPro" id="IPR003284">
    <property type="entry name" value="Sal_SpvB"/>
</dbReference>
<evidence type="ECO:0000256" key="4">
    <source>
        <dbReference type="ARBA" id="ARBA00022737"/>
    </source>
</evidence>
<evidence type="ECO:0000259" key="8">
    <source>
        <dbReference type="PROSITE" id="PS50853"/>
    </source>
</evidence>
<keyword evidence="3 7" id="KW-0732">Signal</keyword>
<evidence type="ECO:0000256" key="2">
    <source>
        <dbReference type="ARBA" id="ARBA00022525"/>
    </source>
</evidence>
<evidence type="ECO:0000256" key="6">
    <source>
        <dbReference type="SAM" id="MobiDB-lite"/>
    </source>
</evidence>
<dbReference type="SUPFAM" id="SSF69318">
    <property type="entry name" value="Integrin alpha N-terminal domain"/>
    <property type="match status" value="1"/>
</dbReference>
<dbReference type="InterPro" id="IPR022385">
    <property type="entry name" value="Rhs_assc_core"/>
</dbReference>
<dbReference type="Proteomes" id="UP000319732">
    <property type="component" value="Unassembled WGS sequence"/>
</dbReference>
<dbReference type="InterPro" id="IPR013783">
    <property type="entry name" value="Ig-like_fold"/>
</dbReference>
<dbReference type="CDD" id="cd00063">
    <property type="entry name" value="FN3"/>
    <property type="match status" value="2"/>
</dbReference>
<dbReference type="PROSITE" id="PS50853">
    <property type="entry name" value="FN3"/>
    <property type="match status" value="1"/>
</dbReference>
<feature type="signal peptide" evidence="7">
    <location>
        <begin position="1"/>
        <end position="23"/>
    </location>
</feature>
<keyword evidence="4" id="KW-0677">Repeat</keyword>
<dbReference type="Gene3D" id="2.60.40.10">
    <property type="entry name" value="Immunoglobulins"/>
    <property type="match status" value="3"/>
</dbReference>
<evidence type="ECO:0000313" key="10">
    <source>
        <dbReference type="Proteomes" id="UP000319732"/>
    </source>
</evidence>
<dbReference type="Gene3D" id="2.180.10.10">
    <property type="entry name" value="RHS repeat-associated core"/>
    <property type="match status" value="2"/>
</dbReference>
<gene>
    <name evidence="9" type="ORF">FKG94_00010</name>
</gene>
<dbReference type="OrthoDB" id="7059642at2"/>
<feature type="region of interest" description="Disordered" evidence="6">
    <location>
        <begin position="1120"/>
        <end position="1139"/>
    </location>
</feature>
<dbReference type="InterPro" id="IPR028994">
    <property type="entry name" value="Integrin_alpha_N"/>
</dbReference>
<dbReference type="InterPro" id="IPR056823">
    <property type="entry name" value="TEN-like_YD-shell"/>
</dbReference>
<dbReference type="GO" id="GO:0005576">
    <property type="term" value="C:extracellular region"/>
    <property type="evidence" value="ECO:0007669"/>
    <property type="project" value="UniProtKB-SubCell"/>
</dbReference>
<dbReference type="InterPro" id="IPR036116">
    <property type="entry name" value="FN3_sf"/>
</dbReference>
<dbReference type="GO" id="GO:0005737">
    <property type="term" value="C:cytoplasm"/>
    <property type="evidence" value="ECO:0007669"/>
    <property type="project" value="InterPro"/>
</dbReference>
<feature type="chain" id="PRO_5021761928" description="Fibronectin type-III domain-containing protein" evidence="7">
    <location>
        <begin position="24"/>
        <end position="2438"/>
    </location>
</feature>
<evidence type="ECO:0000313" key="9">
    <source>
        <dbReference type="EMBL" id="TQV86767.1"/>
    </source>
</evidence>
<sequence length="2438" mass="268632">MEKVIKPLLPLLITVLLPLQSWAISGPATDNDGNYTLHFSPQQMYKIVEFKNGVFVRNFFYPSGQTLQITGRNNGTYRYEHWTRWTICVWEECDVIDNLEGSHTVVVDIPSIPPQMTPPSLNATHVSSSIPVSWSASTGPNVTQYEVERRAQGAWSRVYIGAARSFTDSVPGDGIYHYRVRAQNAQGWSAFSSAVQTVVAITPGVPASITVPAASDSGTYTVAWGSASGSVDRYELFQQAGGGGWSQVYAGTARTSSVSGLGDGDYRYRVRACNVESTLTTCSAYKTSTVSTTAIRPGAPARIDVPPSDDNGTFSVSWASVSAPLDRYELYQQTNGSQWGLVYAGSGTAKTVSGLGNGNYIFRVRACNVQGSVTHCGPYQTSGLVSVFVGGPGTGEIDPANDLMAEPEYNGLLKGEYTVSDTGNFRYRLPLVIAPGINGMQPNLSLTYRSNRKNGLVGWGWRIGGLSTITRCKASVARDKAFSGLNPGDDYRFCLDGERLVEIASGEYRTEADDFARITRLGGTATAPAAWTVEYPNGEVFTYGATSDAVRYDNQAQPLTWHLNRRQDMAGNYLTYTYFHDAAQGIHRIQAIHYTHNDLATGTDNAVLFTYEDRDDVLETYRGGARYYMPQRLKTIETRAGGVNLNTYTLHYQRYGQRYFGKVFEDPVRTSHLAQIDLCYGYGAQCVEPLRFEWNDSESATFGVDTGTAHNRFPARTGDFDGDGLLEHFRADVDSVNGDLTLSVTAIDPRDSGDGFPDVRFDHSYPVPSHVYDVNRDGRDDLVSFDFNEFAPTYRVVVYRSTGNGFVAETWADGLSELSSGWLFTARRFLRDINNDGLPDLHYYKIDHQNPADSKWYVKINTGSGFEPIRLWLDNLTDYFVKLSDSPRHFGDFNGDGLTDLLICRFPHTAASNCHLEVLINTGQGFVSSGVWGSIANKTHLLRVGDVNGDGLIDVYHSPGNNEPGFVALSTGERFTPWQQWQANAQDGGLSPRLAFAHLNDDKCADLVKFGRRKGNGKFDTWVELSSCAGSQAGGQGFLPPVKWLADSHERPIVADFNLDGMTDLSAVSYASGERTVNSVTRKLLHGVVDGLEGKLSVQYGPMTTSAHYTVTAATRTTSSFTHAGEGYEGREEEEDEARLPVPTPRLVVETVVDTRSAGDRKSLSYHYNNHRRDDSGWGSLGFDTVAVTDTDSTGAVRKTVNHYHQRVDEAYALMGYPHRTLVYATDSTQSGNTLRLLSDKRFQWKVRLYRDDIDAGHKSPHYFPYLLETHEQSWDLVGTKGSQTTKNFTTTSFACSPVSTAVVTTLAGSSSDRDVSAYGVPLFSRQVFCDNVDGQAFISAVDTTYSDITGIDTTNRWVQGLVQRQRTQGWIGHPGSLDSEVRTVAFRYNTLGQLSERVSEPDDSTNSPLRLKTQYDYNPYGSVNRTTQNWGTGAGAGLGFTSTVTRADETYGVDGVRTVTLTNAAGLTQTTRYSAKFGLPVREVDANALVTDTVYDNLGRVDFVIHPDGTLTEYDVRACLGCFAYSGTAASYVQVKTTGRSAVRTYLDAEGREVGTRSRNLDGTFVYTRRDYNPQGQLSTRTAPFFSTPSVDTRYEYDVLRRLTKITFADNTTETIDYDGIQVTTTNRLGQASLQQLTGGNLVVLSRDAAGTAVAYRYSPFGDLTSTIVDGNAATTVDIRYDRLGRKIRLDDPNTGVRVYTYNALGLLDSETDAKNQVTRYHYDKLGRVTQRVDNATAAGAATRTHIWTYDNKPKGKGLLGSLVGFNTDGSPYAEHYTYTSLSQLGSQQTAIDGQAFTFQWHYDGFSRPTGMTYPSGYRTIEDYNDYGFRHAVRAGSDGRVLWLANATDARGNLTQFTLGNGVVTDRHFEAIDGRIQSIHAYKGLFAIQDHSYQFDALGNVTQRTDHKHTVTQNFCYDDLNRLTASRTGSCSAASSDFTYDALGNITQKTGVAGPYRYGQNGAGPHAVTRANHLQYTYDANGNMIAAKAGAQTVKSVAYTAFDKPSRISDTTSGSEKWSDFVYGPTKSRVKHGDSGGRTTVYAGLGSYEEITKSGITRQVHYIGDFALYLSDAGVAGGGTYRYQHRDHLGSLVAKSGEQATSANDVEWLANGPWGERRHQTWDGSIDDTYPPVDSARGFTDHEHLDRVGLIHMNGRVYDPQLGRFLSPDPLVQAPLNSQSYNRYGYVFNNPLSVVDPTGYASETIEQIDVVGYKFDSEVKNAGSDWFQSGVKLYNYTNSSRSIGSVAGIIHPGFWLGRAATVDARVDTGVDASDDASGYDSDDGHGAQKGAALDGASRSFRKGFSEFSSDYPELTNGLSVIPVEELKRARACVTEHCIKIPMEEFVNPDISWVDHYELIAHESLHRWMIQNFTYAGVLVMDMHTFKPGQYGGQWRGLAHQYVIDKSAEMKLWVNTMRRLEKPTYSGAEFARYYHENL</sequence>
<dbReference type="Pfam" id="PF25023">
    <property type="entry name" value="TEN_YD-shell"/>
    <property type="match status" value="1"/>
</dbReference>
<dbReference type="InterPro" id="IPR031325">
    <property type="entry name" value="RHS_repeat"/>
</dbReference>
<dbReference type="InterPro" id="IPR003961">
    <property type="entry name" value="FN3_dom"/>
</dbReference>
<reference evidence="9 10" key="1">
    <citation type="submission" date="2019-06" db="EMBL/GenBank/DDBJ databases">
        <title>Whole genome sequence for Cellvibrionaceae sp. R142.</title>
        <authorList>
            <person name="Wang G."/>
        </authorList>
    </citation>
    <scope>NUCLEOTIDE SEQUENCE [LARGE SCALE GENOMIC DNA]</scope>
    <source>
        <strain evidence="9 10">R142</strain>
    </source>
</reference>
<dbReference type="InterPro" id="IPR050708">
    <property type="entry name" value="T6SS_VgrG/RHS"/>
</dbReference>
<dbReference type="NCBIfam" id="TIGR03696">
    <property type="entry name" value="Rhs_assc_core"/>
    <property type="match status" value="1"/>
</dbReference>
<keyword evidence="5" id="KW-0843">Virulence</keyword>
<evidence type="ECO:0000256" key="3">
    <source>
        <dbReference type="ARBA" id="ARBA00022729"/>
    </source>
</evidence>
<keyword evidence="2" id="KW-0964">Secreted</keyword>
<keyword evidence="10" id="KW-1185">Reference proteome</keyword>
<dbReference type="NCBIfam" id="TIGR01643">
    <property type="entry name" value="YD_repeat_2x"/>
    <property type="match status" value="2"/>
</dbReference>
<comment type="caution">
    <text evidence="9">The sequence shown here is derived from an EMBL/GenBank/DDBJ whole genome shotgun (WGS) entry which is preliminary data.</text>
</comment>
<dbReference type="RefSeq" id="WP_142902134.1">
    <property type="nucleotide sequence ID" value="NZ_ML660087.1"/>
</dbReference>
<dbReference type="Gene3D" id="2.130.10.130">
    <property type="entry name" value="Integrin alpha, N-terminal"/>
    <property type="match status" value="1"/>
</dbReference>
<protein>
    <recommendedName>
        <fullName evidence="8">Fibronectin type-III domain-containing protein</fullName>
    </recommendedName>
</protein>
<accession>A0A545UBC9</accession>
<dbReference type="SUPFAM" id="SSF49265">
    <property type="entry name" value="Fibronectin type III"/>
    <property type="match status" value="2"/>
</dbReference>
<dbReference type="SMART" id="SM00060">
    <property type="entry name" value="FN3"/>
    <property type="match status" value="3"/>
</dbReference>
<dbReference type="Pfam" id="PF03534">
    <property type="entry name" value="SpvB"/>
    <property type="match status" value="1"/>
</dbReference>
<name>A0A545UBC9_9GAMM</name>
<proteinExistence type="predicted"/>
<comment type="subcellular location">
    <subcellularLocation>
        <location evidence="1">Secreted</location>
    </subcellularLocation>
</comment>
<evidence type="ECO:0000256" key="7">
    <source>
        <dbReference type="SAM" id="SignalP"/>
    </source>
</evidence>
<dbReference type="InterPro" id="IPR006530">
    <property type="entry name" value="YD"/>
</dbReference>
<dbReference type="Pfam" id="PF05593">
    <property type="entry name" value="RHS_repeat"/>
    <property type="match status" value="1"/>
</dbReference>
<dbReference type="EMBL" id="VHSG01000001">
    <property type="protein sequence ID" value="TQV86767.1"/>
    <property type="molecule type" value="Genomic_DNA"/>
</dbReference>
<dbReference type="PANTHER" id="PTHR32305">
    <property type="match status" value="1"/>
</dbReference>
<evidence type="ECO:0000256" key="1">
    <source>
        <dbReference type="ARBA" id="ARBA00004613"/>
    </source>
</evidence>